<dbReference type="PANTHER" id="PTHR12879:SF8">
    <property type="entry name" value="SPHINGOLIPID DELTA(4)-DESATURASE DES1"/>
    <property type="match status" value="1"/>
</dbReference>
<dbReference type="GO" id="GO:0046513">
    <property type="term" value="P:ceramide biosynthetic process"/>
    <property type="evidence" value="ECO:0007669"/>
    <property type="project" value="TreeGrafter"/>
</dbReference>
<dbReference type="Pfam" id="PF08557">
    <property type="entry name" value="Lipid_DES"/>
    <property type="match status" value="1"/>
</dbReference>
<dbReference type="InterPro" id="IPR005804">
    <property type="entry name" value="FA_desaturase_dom"/>
</dbReference>
<keyword evidence="8 9" id="KW-0472">Membrane</keyword>
<evidence type="ECO:0000256" key="2">
    <source>
        <dbReference type="ARBA" id="ARBA00006146"/>
    </source>
</evidence>
<dbReference type="InterPro" id="IPR013866">
    <property type="entry name" value="Sphingolipid_d4-desaturase_N"/>
</dbReference>
<comment type="caution">
    <text evidence="12">The sequence shown here is derived from an EMBL/GenBank/DDBJ whole genome shotgun (WGS) entry which is preliminary data.</text>
</comment>
<keyword evidence="5 10" id="KW-1133">Transmembrane helix</keyword>
<evidence type="ECO:0000256" key="10">
    <source>
        <dbReference type="SAM" id="Phobius"/>
    </source>
</evidence>
<dbReference type="CDD" id="cd03508">
    <property type="entry name" value="Delta4-sphingolipid-FADS-like"/>
    <property type="match status" value="1"/>
</dbReference>
<keyword evidence="13" id="KW-1185">Reference proteome</keyword>
<sequence length="334" mass="38618">MSAAAASAPLGVQREDFFWDTSDEPHASRRKLILAAHPEVSKLQGPEWKSKWITLGLVGAQLWLSVATQHLSWVPYVLVAYVFGATITQALFLAIHELAHNLFFKTPVYNRYFSFIANFPIGIPYTIPFRGYHLEHHKFQGVDGIDTDIPSLLECKIVRGPVTKVVWACCQILTYALRPMFIKQQEITRMHLYNWLAQIAFDAAFFAAFGWKPLFYMVFCIFLAGGLHPCAGHFISEHYVFPHKSATQETYSYYGYLNWLTFNVGYHNEHHDFPYVPWSRLPELKRIAPEFYDNLEVCESWVGVIWDYVMRPEVGPFNRVKRKMDVKAGHDKDD</sequence>
<organism evidence="12 13">
    <name type="scientific">Chrysochromulina tobinii</name>
    <dbReference type="NCBI Taxonomy" id="1460289"/>
    <lineage>
        <taxon>Eukaryota</taxon>
        <taxon>Haptista</taxon>
        <taxon>Haptophyta</taxon>
        <taxon>Prymnesiophyceae</taxon>
        <taxon>Prymnesiales</taxon>
        <taxon>Chrysochromulinaceae</taxon>
        <taxon>Chrysochromulina</taxon>
    </lineage>
</organism>
<dbReference type="PANTHER" id="PTHR12879">
    <property type="entry name" value="SPHINGOLIPID DELTA 4 DESATURASE/C-4 HYDROXYLASE PROTEIN DES2"/>
    <property type="match status" value="1"/>
</dbReference>
<name>A0A0M0JER0_9EUKA</name>
<evidence type="ECO:0000256" key="6">
    <source>
        <dbReference type="ARBA" id="ARBA00023002"/>
    </source>
</evidence>
<evidence type="ECO:0000256" key="9">
    <source>
        <dbReference type="PIRNR" id="PIRNR017228"/>
    </source>
</evidence>
<evidence type="ECO:0000313" key="12">
    <source>
        <dbReference type="EMBL" id="KOO24852.1"/>
    </source>
</evidence>
<comment type="similarity">
    <text evidence="2 9">Belongs to the fatty acid desaturase type 1 family. DEGS subfamily.</text>
</comment>
<dbReference type="AlphaFoldDB" id="A0A0M0JER0"/>
<evidence type="ECO:0000256" key="7">
    <source>
        <dbReference type="ARBA" id="ARBA00023098"/>
    </source>
</evidence>
<dbReference type="EMBL" id="JWZX01003045">
    <property type="protein sequence ID" value="KOO24852.1"/>
    <property type="molecule type" value="Genomic_DNA"/>
</dbReference>
<feature type="transmembrane region" description="Helical" evidence="10">
    <location>
        <begin position="215"/>
        <end position="235"/>
    </location>
</feature>
<proteinExistence type="inferred from homology"/>
<dbReference type="Pfam" id="PF00487">
    <property type="entry name" value="FA_desaturase"/>
    <property type="match status" value="1"/>
</dbReference>
<feature type="transmembrane region" description="Helical" evidence="10">
    <location>
        <begin position="73"/>
        <end position="95"/>
    </location>
</feature>
<protein>
    <recommendedName>
        <fullName evidence="3">sphingolipid 4-desaturase</fullName>
        <ecNumber evidence="3">1.14.19.17</ecNumber>
    </recommendedName>
</protein>
<evidence type="ECO:0000256" key="1">
    <source>
        <dbReference type="ARBA" id="ARBA00004141"/>
    </source>
</evidence>
<evidence type="ECO:0000256" key="5">
    <source>
        <dbReference type="ARBA" id="ARBA00022989"/>
    </source>
</evidence>
<accession>A0A0M0JER0</accession>
<gene>
    <name evidence="12" type="ORF">Ctob_006598</name>
</gene>
<dbReference type="GO" id="GO:0016020">
    <property type="term" value="C:membrane"/>
    <property type="evidence" value="ECO:0007669"/>
    <property type="project" value="UniProtKB-SubCell"/>
</dbReference>
<evidence type="ECO:0000313" key="13">
    <source>
        <dbReference type="Proteomes" id="UP000037460"/>
    </source>
</evidence>
<dbReference type="EC" id="1.14.19.17" evidence="3"/>
<reference evidence="13" key="1">
    <citation type="journal article" date="2015" name="PLoS Genet.">
        <title>Genome Sequence and Transcriptome Analyses of Chrysochromulina tobin: Metabolic Tools for Enhanced Algal Fitness in the Prominent Order Prymnesiales (Haptophyceae).</title>
        <authorList>
            <person name="Hovde B.T."/>
            <person name="Deodato C.R."/>
            <person name="Hunsperger H.M."/>
            <person name="Ryken S.A."/>
            <person name="Yost W."/>
            <person name="Jha R.K."/>
            <person name="Patterson J."/>
            <person name="Monnat R.J. Jr."/>
            <person name="Barlow S.B."/>
            <person name="Starkenburg S.R."/>
            <person name="Cattolico R.A."/>
        </authorList>
    </citation>
    <scope>NUCLEOTIDE SEQUENCE</scope>
    <source>
        <strain evidence="13">CCMP291</strain>
    </source>
</reference>
<keyword evidence="6 9" id="KW-0560">Oxidoreductase</keyword>
<evidence type="ECO:0000256" key="3">
    <source>
        <dbReference type="ARBA" id="ARBA00012021"/>
    </source>
</evidence>
<dbReference type="PIRSF" id="PIRSF017228">
    <property type="entry name" value="Sphnglp_dlt4_des"/>
    <property type="match status" value="1"/>
</dbReference>
<evidence type="ECO:0000256" key="8">
    <source>
        <dbReference type="ARBA" id="ARBA00023136"/>
    </source>
</evidence>
<evidence type="ECO:0000256" key="4">
    <source>
        <dbReference type="ARBA" id="ARBA00022692"/>
    </source>
</evidence>
<feature type="domain" description="Sphingolipid delta4-desaturase N-terminal" evidence="11">
    <location>
        <begin position="12"/>
        <end position="50"/>
    </location>
</feature>
<dbReference type="GO" id="GO:0042284">
    <property type="term" value="F:sphingolipid delta-4 desaturase activity"/>
    <property type="evidence" value="ECO:0007669"/>
    <property type="project" value="UniProtKB-UniRule"/>
</dbReference>
<dbReference type="InterPro" id="IPR011388">
    <property type="entry name" value="DES1/DES2"/>
</dbReference>
<keyword evidence="4 10" id="KW-0812">Transmembrane</keyword>
<keyword evidence="7 9" id="KW-0443">Lipid metabolism</keyword>
<evidence type="ECO:0000259" key="11">
    <source>
        <dbReference type="SMART" id="SM01269"/>
    </source>
</evidence>
<comment type="subcellular location">
    <subcellularLocation>
        <location evidence="1">Membrane</location>
        <topology evidence="1">Multi-pass membrane protein</topology>
    </subcellularLocation>
</comment>
<dbReference type="SMART" id="SM01269">
    <property type="entry name" value="Lipid_DES"/>
    <property type="match status" value="1"/>
</dbReference>
<dbReference type="Proteomes" id="UP000037460">
    <property type="component" value="Unassembled WGS sequence"/>
</dbReference>
<dbReference type="OrthoDB" id="200948at2759"/>